<sequence length="143" mass="16641">MWDELERRMKKEKPKNATELKHTLSRVWQGIGADVTKKLVDSVPNRLNEDISRFLSDPMPNQSTWVASQDDSSEDDEDEIERYAKAKLVISNEEYVLQWWKKWSINYPTLSVLVGSLLVEFVGTVNEQVDVQVDTFIEELSKH</sequence>
<gene>
    <name evidence="2" type="ORF">UJA718_LOCUS20546</name>
</gene>
<accession>A0A820QJ85</accession>
<protein>
    <recommendedName>
        <fullName evidence="4">HAT C-terminal dimerisation domain-containing protein</fullName>
    </recommendedName>
</protein>
<dbReference type="AlphaFoldDB" id="A0A820QJ85"/>
<comment type="caution">
    <text evidence="2">The sequence shown here is derived from an EMBL/GenBank/DDBJ whole genome shotgun (WGS) entry which is preliminary data.</text>
</comment>
<name>A0A820QJ85_9BILA</name>
<dbReference type="EMBL" id="CAJOBP010003840">
    <property type="protein sequence ID" value="CAF4420679.1"/>
    <property type="molecule type" value="Genomic_DNA"/>
</dbReference>
<dbReference type="GO" id="GO:0003676">
    <property type="term" value="F:nucleic acid binding"/>
    <property type="evidence" value="ECO:0007669"/>
    <property type="project" value="InterPro"/>
</dbReference>
<dbReference type="Proteomes" id="UP000663873">
    <property type="component" value="Unassembled WGS sequence"/>
</dbReference>
<evidence type="ECO:0008006" key="4">
    <source>
        <dbReference type="Google" id="ProtNLM"/>
    </source>
</evidence>
<evidence type="ECO:0000256" key="1">
    <source>
        <dbReference type="SAM" id="MobiDB-lite"/>
    </source>
</evidence>
<proteinExistence type="predicted"/>
<feature type="region of interest" description="Disordered" evidence="1">
    <location>
        <begin position="59"/>
        <end position="78"/>
    </location>
</feature>
<organism evidence="2 3">
    <name type="scientific">Rotaria socialis</name>
    <dbReference type="NCBI Taxonomy" id="392032"/>
    <lineage>
        <taxon>Eukaryota</taxon>
        <taxon>Metazoa</taxon>
        <taxon>Spiralia</taxon>
        <taxon>Gnathifera</taxon>
        <taxon>Rotifera</taxon>
        <taxon>Eurotatoria</taxon>
        <taxon>Bdelloidea</taxon>
        <taxon>Philodinida</taxon>
        <taxon>Philodinidae</taxon>
        <taxon>Rotaria</taxon>
    </lineage>
</organism>
<dbReference type="InterPro" id="IPR036397">
    <property type="entry name" value="RNaseH_sf"/>
</dbReference>
<dbReference type="Gene3D" id="3.30.420.10">
    <property type="entry name" value="Ribonuclease H-like superfamily/Ribonuclease H"/>
    <property type="match status" value="1"/>
</dbReference>
<reference evidence="2" key="1">
    <citation type="submission" date="2021-02" db="EMBL/GenBank/DDBJ databases">
        <authorList>
            <person name="Nowell W R."/>
        </authorList>
    </citation>
    <scope>NUCLEOTIDE SEQUENCE</scope>
</reference>
<evidence type="ECO:0000313" key="3">
    <source>
        <dbReference type="Proteomes" id="UP000663873"/>
    </source>
</evidence>
<keyword evidence="3" id="KW-1185">Reference proteome</keyword>
<evidence type="ECO:0000313" key="2">
    <source>
        <dbReference type="EMBL" id="CAF4420679.1"/>
    </source>
</evidence>